<evidence type="ECO:0000313" key="6">
    <source>
        <dbReference type="Proteomes" id="UP001432322"/>
    </source>
</evidence>
<dbReference type="PROSITE" id="PS51843">
    <property type="entry name" value="NR_LBD"/>
    <property type="match status" value="1"/>
</dbReference>
<organism evidence="5 6">
    <name type="scientific">Pristionchus fissidentatus</name>
    <dbReference type="NCBI Taxonomy" id="1538716"/>
    <lineage>
        <taxon>Eukaryota</taxon>
        <taxon>Metazoa</taxon>
        <taxon>Ecdysozoa</taxon>
        <taxon>Nematoda</taxon>
        <taxon>Chromadorea</taxon>
        <taxon>Rhabditida</taxon>
        <taxon>Rhabditina</taxon>
        <taxon>Diplogasteromorpha</taxon>
        <taxon>Diplogasteroidea</taxon>
        <taxon>Neodiplogasteridae</taxon>
        <taxon>Pristionchus</taxon>
    </lineage>
</organism>
<dbReference type="Pfam" id="PF00104">
    <property type="entry name" value="Hormone_recep"/>
    <property type="match status" value="1"/>
</dbReference>
<accession>A0AAV5VXI3</accession>
<keyword evidence="1" id="KW-0805">Transcription regulation</keyword>
<dbReference type="Gene3D" id="1.10.565.10">
    <property type="entry name" value="Retinoid X Receptor"/>
    <property type="match status" value="1"/>
</dbReference>
<sequence>CAVGAEYSSFVKSFRALNSAFMEFAQQTFDDFRILSEAEKHCVSSISILQFKALDDAYRSTSHFPNDNTIMPSYLSQITAEEEDIERFVDDCPHSFNRKDIIKKVQLSLKRKIEMTKLQFIRVKPSEEEFLVLLGLSFWSNRIADHRENLVEIVERNRREILAELHHVYIRNGSYNYASRLGELLCLLVSLERCAMLEIEDLTVYKLMNFYNE</sequence>
<dbReference type="InterPro" id="IPR000536">
    <property type="entry name" value="Nucl_hrmn_rcpt_lig-bd"/>
</dbReference>
<evidence type="ECO:0000259" key="4">
    <source>
        <dbReference type="PROSITE" id="PS51843"/>
    </source>
</evidence>
<protein>
    <recommendedName>
        <fullName evidence="4">NR LBD domain-containing protein</fullName>
    </recommendedName>
</protein>
<proteinExistence type="predicted"/>
<feature type="non-terminal residue" evidence="5">
    <location>
        <position position="1"/>
    </location>
</feature>
<keyword evidence="3" id="KW-0675">Receptor</keyword>
<dbReference type="SMART" id="SM00430">
    <property type="entry name" value="HOLI"/>
    <property type="match status" value="1"/>
</dbReference>
<dbReference type="GO" id="GO:0003700">
    <property type="term" value="F:DNA-binding transcription factor activity"/>
    <property type="evidence" value="ECO:0007669"/>
    <property type="project" value="TreeGrafter"/>
</dbReference>
<dbReference type="PANTHER" id="PTHR46011:SF6">
    <property type="entry name" value="HIGH ZINC ACTIVATED NUCLEAR RECEPTOR PROTEIN"/>
    <property type="match status" value="1"/>
</dbReference>
<keyword evidence="2" id="KW-0804">Transcription</keyword>
<dbReference type="PANTHER" id="PTHR46011">
    <property type="entry name" value="NUCLEAR HORMONE RECEPTOR FAMILY MEMBER NHR-86-RELATED"/>
    <property type="match status" value="1"/>
</dbReference>
<keyword evidence="6" id="KW-1185">Reference proteome</keyword>
<dbReference type="SUPFAM" id="SSF48508">
    <property type="entry name" value="Nuclear receptor ligand-binding domain"/>
    <property type="match status" value="1"/>
</dbReference>
<evidence type="ECO:0000313" key="5">
    <source>
        <dbReference type="EMBL" id="GMT23417.1"/>
    </source>
</evidence>
<evidence type="ECO:0000256" key="3">
    <source>
        <dbReference type="ARBA" id="ARBA00023170"/>
    </source>
</evidence>
<feature type="domain" description="NR LBD" evidence="4">
    <location>
        <begin position="1"/>
        <end position="213"/>
    </location>
</feature>
<dbReference type="InterPro" id="IPR035500">
    <property type="entry name" value="NHR-like_dom_sf"/>
</dbReference>
<name>A0AAV5VXI3_9BILA</name>
<dbReference type="EMBL" id="BTSY01000004">
    <property type="protein sequence ID" value="GMT23417.1"/>
    <property type="molecule type" value="Genomic_DNA"/>
</dbReference>
<comment type="caution">
    <text evidence="5">The sequence shown here is derived from an EMBL/GenBank/DDBJ whole genome shotgun (WGS) entry which is preliminary data.</text>
</comment>
<evidence type="ECO:0000256" key="2">
    <source>
        <dbReference type="ARBA" id="ARBA00023163"/>
    </source>
</evidence>
<gene>
    <name evidence="5" type="ORF">PFISCL1PPCAC_14714</name>
</gene>
<dbReference type="GO" id="GO:0005634">
    <property type="term" value="C:nucleus"/>
    <property type="evidence" value="ECO:0007669"/>
    <property type="project" value="TreeGrafter"/>
</dbReference>
<reference evidence="5" key="1">
    <citation type="submission" date="2023-10" db="EMBL/GenBank/DDBJ databases">
        <title>Genome assembly of Pristionchus species.</title>
        <authorList>
            <person name="Yoshida K."/>
            <person name="Sommer R.J."/>
        </authorList>
    </citation>
    <scope>NUCLEOTIDE SEQUENCE</scope>
    <source>
        <strain evidence="5">RS5133</strain>
    </source>
</reference>
<evidence type="ECO:0000256" key="1">
    <source>
        <dbReference type="ARBA" id="ARBA00023015"/>
    </source>
</evidence>
<dbReference type="Proteomes" id="UP001432322">
    <property type="component" value="Unassembled WGS sequence"/>
</dbReference>
<feature type="non-terminal residue" evidence="5">
    <location>
        <position position="213"/>
    </location>
</feature>
<dbReference type="AlphaFoldDB" id="A0AAV5VXI3"/>